<evidence type="ECO:0000313" key="3">
    <source>
        <dbReference type="Proteomes" id="UP001233999"/>
    </source>
</evidence>
<organism evidence="2 3">
    <name type="scientific">Diploptera punctata</name>
    <name type="common">Pacific beetle cockroach</name>
    <dbReference type="NCBI Taxonomy" id="6984"/>
    <lineage>
        <taxon>Eukaryota</taxon>
        <taxon>Metazoa</taxon>
        <taxon>Ecdysozoa</taxon>
        <taxon>Arthropoda</taxon>
        <taxon>Hexapoda</taxon>
        <taxon>Insecta</taxon>
        <taxon>Pterygota</taxon>
        <taxon>Neoptera</taxon>
        <taxon>Polyneoptera</taxon>
        <taxon>Dictyoptera</taxon>
        <taxon>Blattodea</taxon>
        <taxon>Blaberoidea</taxon>
        <taxon>Blaberidae</taxon>
        <taxon>Diplopterinae</taxon>
        <taxon>Diploptera</taxon>
    </lineage>
</organism>
<name>A0AAD7ZFS6_DIPPU</name>
<accession>A0AAD7ZFS6</accession>
<evidence type="ECO:0000313" key="2">
    <source>
        <dbReference type="EMBL" id="KAJ9579904.1"/>
    </source>
</evidence>
<dbReference type="AlphaFoldDB" id="A0AAD7ZFS6"/>
<sequence>FTNSMILKCLVCMKMHCSNGDTLLSSSAVFTTVNYFFLFAGNFLDCHLVFFWRNYSSNCHLLVLFFY</sequence>
<feature type="non-terminal residue" evidence="2">
    <location>
        <position position="1"/>
    </location>
</feature>
<comment type="caution">
    <text evidence="2">The sequence shown here is derived from an EMBL/GenBank/DDBJ whole genome shotgun (WGS) entry which is preliminary data.</text>
</comment>
<evidence type="ECO:0000256" key="1">
    <source>
        <dbReference type="SAM" id="Phobius"/>
    </source>
</evidence>
<dbReference type="Proteomes" id="UP001233999">
    <property type="component" value="Unassembled WGS sequence"/>
</dbReference>
<protein>
    <submittedName>
        <fullName evidence="2">Uncharacterized protein</fullName>
    </submittedName>
</protein>
<feature type="non-terminal residue" evidence="2">
    <location>
        <position position="67"/>
    </location>
</feature>
<keyword evidence="1" id="KW-0472">Membrane</keyword>
<keyword evidence="1" id="KW-1133">Transmembrane helix</keyword>
<proteinExistence type="predicted"/>
<dbReference type="EMBL" id="JASPKZ010008368">
    <property type="protein sequence ID" value="KAJ9579904.1"/>
    <property type="molecule type" value="Genomic_DNA"/>
</dbReference>
<reference evidence="2" key="2">
    <citation type="submission" date="2023-05" db="EMBL/GenBank/DDBJ databases">
        <authorList>
            <person name="Fouks B."/>
        </authorList>
    </citation>
    <scope>NUCLEOTIDE SEQUENCE</scope>
    <source>
        <strain evidence="2">Stay&amp;Tobe</strain>
        <tissue evidence="2">Testes</tissue>
    </source>
</reference>
<keyword evidence="1" id="KW-0812">Transmembrane</keyword>
<feature type="transmembrane region" description="Helical" evidence="1">
    <location>
        <begin position="33"/>
        <end position="52"/>
    </location>
</feature>
<reference evidence="2" key="1">
    <citation type="journal article" date="2023" name="IScience">
        <title>Live-bearing cockroach genome reveals convergent evolutionary mechanisms linked to viviparity in insects and beyond.</title>
        <authorList>
            <person name="Fouks B."/>
            <person name="Harrison M.C."/>
            <person name="Mikhailova A.A."/>
            <person name="Marchal E."/>
            <person name="English S."/>
            <person name="Carruthers M."/>
            <person name="Jennings E.C."/>
            <person name="Chiamaka E.L."/>
            <person name="Frigard R.A."/>
            <person name="Pippel M."/>
            <person name="Attardo G.M."/>
            <person name="Benoit J.B."/>
            <person name="Bornberg-Bauer E."/>
            <person name="Tobe S.S."/>
        </authorList>
    </citation>
    <scope>NUCLEOTIDE SEQUENCE</scope>
    <source>
        <strain evidence="2">Stay&amp;Tobe</strain>
    </source>
</reference>
<gene>
    <name evidence="2" type="ORF">L9F63_004437</name>
</gene>
<keyword evidence="3" id="KW-1185">Reference proteome</keyword>